<name>G6YD08_9HYPH</name>
<dbReference type="AlphaFoldDB" id="G6YD08"/>
<keyword evidence="2" id="KW-1185">Reference proteome</keyword>
<dbReference type="Proteomes" id="UP000002949">
    <property type="component" value="Unassembled WGS sequence"/>
</dbReference>
<dbReference type="KEGG" id="mamo:A6B35_21280"/>
<sequence>MDFRQIMKGKEAGLQKAIRLEAQEGLQLDLKGVASDNDSAMFAADGKLTKDGRRTIAKALSA</sequence>
<protein>
    <submittedName>
        <fullName evidence="1">Putative transcriptional regulator</fullName>
    </submittedName>
</protein>
<accession>G6YD08</accession>
<dbReference type="EMBL" id="AGSN01000128">
    <property type="protein sequence ID" value="EHH10480.1"/>
    <property type="molecule type" value="Genomic_DNA"/>
</dbReference>
<evidence type="ECO:0000313" key="2">
    <source>
        <dbReference type="Proteomes" id="UP000002949"/>
    </source>
</evidence>
<reference evidence="1 2" key="1">
    <citation type="journal article" date="2012" name="J. Bacteriol.">
        <title>Draft Genome Sequence of Plant Growth-Promoting Rhizobium Mesorhizobium amorphae, Isolated from Zinc-Lead Mine Tailings.</title>
        <authorList>
            <person name="Hao X."/>
            <person name="Lin Y."/>
            <person name="Johnstone L."/>
            <person name="Baltrus D.A."/>
            <person name="Miller S.J."/>
            <person name="Wei G."/>
            <person name="Rensing C."/>
        </authorList>
    </citation>
    <scope>NUCLEOTIDE SEQUENCE [LARGE SCALE GENOMIC DNA]</scope>
    <source>
        <strain evidence="1 2">CCNWGS0123</strain>
    </source>
</reference>
<evidence type="ECO:0000313" key="1">
    <source>
        <dbReference type="EMBL" id="EHH10480.1"/>
    </source>
</evidence>
<organism evidence="1 2">
    <name type="scientific">Mesorhizobium amorphae CCNWGS0123</name>
    <dbReference type="NCBI Taxonomy" id="1082933"/>
    <lineage>
        <taxon>Bacteria</taxon>
        <taxon>Pseudomonadati</taxon>
        <taxon>Pseudomonadota</taxon>
        <taxon>Alphaproteobacteria</taxon>
        <taxon>Hyphomicrobiales</taxon>
        <taxon>Phyllobacteriaceae</taxon>
        <taxon>Mesorhizobium</taxon>
    </lineage>
</organism>
<proteinExistence type="predicted"/>
<gene>
    <name evidence="1" type="ORF">MEA186_19217</name>
</gene>
<dbReference type="PATRIC" id="fig|1082933.3.peg.3757"/>